<evidence type="ECO:0000313" key="3">
    <source>
        <dbReference type="Proteomes" id="UP000299102"/>
    </source>
</evidence>
<evidence type="ECO:0000256" key="1">
    <source>
        <dbReference type="SAM" id="MobiDB-lite"/>
    </source>
</evidence>
<evidence type="ECO:0000313" key="2">
    <source>
        <dbReference type="EMBL" id="GBP69215.1"/>
    </source>
</evidence>
<accession>A0A4C1Y490</accession>
<name>A0A4C1Y490_EUMVA</name>
<feature type="region of interest" description="Disordered" evidence="1">
    <location>
        <begin position="128"/>
        <end position="149"/>
    </location>
</feature>
<keyword evidence="3" id="KW-1185">Reference proteome</keyword>
<dbReference type="AlphaFoldDB" id="A0A4C1Y490"/>
<organism evidence="2 3">
    <name type="scientific">Eumeta variegata</name>
    <name type="common">Bagworm moth</name>
    <name type="synonym">Eumeta japonica</name>
    <dbReference type="NCBI Taxonomy" id="151549"/>
    <lineage>
        <taxon>Eukaryota</taxon>
        <taxon>Metazoa</taxon>
        <taxon>Ecdysozoa</taxon>
        <taxon>Arthropoda</taxon>
        <taxon>Hexapoda</taxon>
        <taxon>Insecta</taxon>
        <taxon>Pterygota</taxon>
        <taxon>Neoptera</taxon>
        <taxon>Endopterygota</taxon>
        <taxon>Lepidoptera</taxon>
        <taxon>Glossata</taxon>
        <taxon>Ditrysia</taxon>
        <taxon>Tineoidea</taxon>
        <taxon>Psychidae</taxon>
        <taxon>Oiketicinae</taxon>
        <taxon>Eumeta</taxon>
    </lineage>
</organism>
<protein>
    <submittedName>
        <fullName evidence="2">Uncharacterized protein</fullName>
    </submittedName>
</protein>
<comment type="caution">
    <text evidence="2">The sequence shown here is derived from an EMBL/GenBank/DDBJ whole genome shotgun (WGS) entry which is preliminary data.</text>
</comment>
<sequence>MLPPLSLFFSDAKADGVADLSIACSALSFAHSAQAERDNESCLKSQEGGVIEERSWGGGAVAEEGFLELRCLSVFGLVGGNADECNEDVKVRPKRNCDDSRIDNLCAANAGAPPALNHRVAMHSKRTHLTPDGAVLPPANRGLNGNNSQ</sequence>
<reference evidence="2 3" key="1">
    <citation type="journal article" date="2019" name="Commun. Biol.">
        <title>The bagworm genome reveals a unique fibroin gene that provides high tensile strength.</title>
        <authorList>
            <person name="Kono N."/>
            <person name="Nakamura H."/>
            <person name="Ohtoshi R."/>
            <person name="Tomita M."/>
            <person name="Numata K."/>
            <person name="Arakawa K."/>
        </authorList>
    </citation>
    <scope>NUCLEOTIDE SEQUENCE [LARGE SCALE GENOMIC DNA]</scope>
</reference>
<dbReference type="EMBL" id="BGZK01001033">
    <property type="protein sequence ID" value="GBP69215.1"/>
    <property type="molecule type" value="Genomic_DNA"/>
</dbReference>
<gene>
    <name evidence="2" type="ORF">EVAR_54175_1</name>
</gene>
<dbReference type="Proteomes" id="UP000299102">
    <property type="component" value="Unassembled WGS sequence"/>
</dbReference>
<proteinExistence type="predicted"/>